<sequence>MSQTATSRGARSEFIAPGKTKDDWTKFAKQLVPGGGADVWAEAFDKFLLGRLRSRYLKPIAMVRDKGEWEGEGFTIVSIQCALIEFLAATRAGKNYRHKNAQSPHEYQNSRELFVDFLFQTAPFDKLFSKGDAGDFYSNVRCALLHEARTKNGWIIWVTGTIAIDCQKKIVNRDSFQGVIEGYINDYGIALTADASLQEAFLRKFNDLAA</sequence>
<evidence type="ECO:0000313" key="1">
    <source>
        <dbReference type="EMBL" id="PTE06610.1"/>
    </source>
</evidence>
<dbReference type="Proteomes" id="UP000240259">
    <property type="component" value="Unassembled WGS sequence"/>
</dbReference>
<gene>
    <name evidence="1" type="ORF">C9427_30780</name>
</gene>
<protein>
    <submittedName>
        <fullName evidence="1">Uncharacterized protein</fullName>
    </submittedName>
</protein>
<accession>A0A2T4ILW5</accession>
<name>A0A2T4ILW5_9HYPH</name>
<proteinExistence type="predicted"/>
<reference evidence="1 2" key="1">
    <citation type="submission" date="2018-03" db="EMBL/GenBank/DDBJ databases">
        <title>Genome sequence of the symbiotic type strain Mesorhizobium helmanticense CSLC115NT isolated from Lotus corniculatus nodules.</title>
        <authorList>
            <person name="Sannazzaro A.I."/>
            <person name="Torres Tejerizo G.A."/>
            <person name="Dip D."/>
            <person name="Caballero M."/>
            <person name="Pistorio M."/>
            <person name="Estrella M.J."/>
        </authorList>
    </citation>
    <scope>NUCLEOTIDE SEQUENCE [LARGE SCALE GENOMIC DNA]</scope>
    <source>
        <strain evidence="1 2">CSLC115N</strain>
    </source>
</reference>
<dbReference type="EMBL" id="PZJX01000061">
    <property type="protein sequence ID" value="PTE06610.1"/>
    <property type="molecule type" value="Genomic_DNA"/>
</dbReference>
<dbReference type="OrthoDB" id="8367156at2"/>
<dbReference type="RefSeq" id="WP_107652780.1">
    <property type="nucleotide sequence ID" value="NZ_PZJX01000061.1"/>
</dbReference>
<comment type="caution">
    <text evidence="1">The sequence shown here is derived from an EMBL/GenBank/DDBJ whole genome shotgun (WGS) entry which is preliminary data.</text>
</comment>
<keyword evidence="2" id="KW-1185">Reference proteome</keyword>
<organism evidence="1 2">
    <name type="scientific">Mesorhizobium helmanticense</name>
    <dbReference type="NCBI Taxonomy" id="1776423"/>
    <lineage>
        <taxon>Bacteria</taxon>
        <taxon>Pseudomonadati</taxon>
        <taxon>Pseudomonadota</taxon>
        <taxon>Alphaproteobacteria</taxon>
        <taxon>Hyphomicrobiales</taxon>
        <taxon>Phyllobacteriaceae</taxon>
        <taxon>Mesorhizobium</taxon>
    </lineage>
</organism>
<dbReference type="AlphaFoldDB" id="A0A2T4ILW5"/>
<evidence type="ECO:0000313" key="2">
    <source>
        <dbReference type="Proteomes" id="UP000240259"/>
    </source>
</evidence>